<dbReference type="InterPro" id="IPR011496">
    <property type="entry name" value="O-GlcNAcase_cat"/>
</dbReference>
<keyword evidence="1 3" id="KW-0378">Hydrolase</keyword>
<protein>
    <submittedName>
        <fullName evidence="5">Beta-N-acetylglucosaminidase domain-containing protein</fullName>
    </submittedName>
</protein>
<evidence type="ECO:0000313" key="5">
    <source>
        <dbReference type="EMBL" id="MFD1149870.1"/>
    </source>
</evidence>
<evidence type="ECO:0000256" key="2">
    <source>
        <dbReference type="ARBA" id="ARBA00023295"/>
    </source>
</evidence>
<dbReference type="Pfam" id="PF07555">
    <property type="entry name" value="NAGidase"/>
    <property type="match status" value="1"/>
</dbReference>
<dbReference type="PROSITE" id="PS52009">
    <property type="entry name" value="GH84"/>
    <property type="match status" value="1"/>
</dbReference>
<dbReference type="SUPFAM" id="SSF51445">
    <property type="entry name" value="(Trans)glycosidases"/>
    <property type="match status" value="1"/>
</dbReference>
<name>A0ABW3QYU1_9PSEU</name>
<gene>
    <name evidence="5" type="ORF">ACFQ3T_22285</name>
</gene>
<evidence type="ECO:0000259" key="4">
    <source>
        <dbReference type="PROSITE" id="PS52009"/>
    </source>
</evidence>
<keyword evidence="2 3" id="KW-0326">Glycosidase</keyword>
<dbReference type="RefSeq" id="WP_380725450.1">
    <property type="nucleotide sequence ID" value="NZ_JBHTLK010000127.1"/>
</dbReference>
<feature type="active site" description="Proton donor" evidence="3">
    <location>
        <position position="277"/>
    </location>
</feature>
<dbReference type="InterPro" id="IPR017853">
    <property type="entry name" value="GH"/>
</dbReference>
<evidence type="ECO:0000256" key="3">
    <source>
        <dbReference type="PROSITE-ProRule" id="PRU01353"/>
    </source>
</evidence>
<dbReference type="InterPro" id="IPR015882">
    <property type="entry name" value="HEX_bac_N"/>
</dbReference>
<dbReference type="EMBL" id="JBHTLK010000127">
    <property type="protein sequence ID" value="MFD1149870.1"/>
    <property type="molecule type" value="Genomic_DNA"/>
</dbReference>
<dbReference type="Pfam" id="PF02838">
    <property type="entry name" value="Glyco_hydro_20b"/>
    <property type="match status" value="1"/>
</dbReference>
<dbReference type="PANTHER" id="PTHR13170">
    <property type="entry name" value="O-GLCNACASE"/>
    <property type="match status" value="1"/>
</dbReference>
<organism evidence="5 6">
    <name type="scientific">Saccharothrix hoggarensis</name>
    <dbReference type="NCBI Taxonomy" id="913853"/>
    <lineage>
        <taxon>Bacteria</taxon>
        <taxon>Bacillati</taxon>
        <taxon>Actinomycetota</taxon>
        <taxon>Actinomycetes</taxon>
        <taxon>Pseudonocardiales</taxon>
        <taxon>Pseudonocardiaceae</taxon>
        <taxon>Saccharothrix</taxon>
    </lineage>
</organism>
<accession>A0ABW3QYU1</accession>
<sequence>MRVWIPAVAALAVVTTAVVGLNAHDESPSGLAPGTVPDIWPTPQQLERLGDDAALSGDALVFADDSADRPTVDLVRQSLFDGGATEVEVVPPDSDREASIVVRLRRDPAPPAEGYEIAVRPGEVLITSSDAAGGYHAAQTFWQLVQPGSIPGVRIVDRPSLPVRGIVEGFYGLPWTYQEQREMIDFSGKVKFNEYIYAPKDDPYHRDRWRDLYPDQRADELGELAREAAQRHIRFTYALAPGLSVCYSDQGDRDAIADKFRQLHDVGVRSFSLPLDDIDYTRWNCPSDAERYGEAGPAAAAAAQVDLLNYVQREVLPGLDGVGPLQTVPVEYYDVADSPYKKTIREGLDERVVMMWTGAGVTPPAITVPEAEAAAAVWGRKPLVWDNYPVNDYTESAGRLLLGAYAKREPGMGPHLTGITGNPMNQAHASQVALFGVADFTWNDAAYDPARNRHRMALYMGDNDQATAEALETFFDLNNLAPITGEPEIWLPQAPALAAELARFRTTWDSGDRTGAVAGLRPYAQRIADAPALIRDGGTRDGFVSDADVWLHATELWGRAFLATLDGLDGRPEGFDESAALAAEASALQSPPGKNNVQGPVKIGDGVLDVFLASAPDLV</sequence>
<comment type="similarity">
    <text evidence="3">Belongs to the glycosyl hydrolase 84 family.</text>
</comment>
<dbReference type="Proteomes" id="UP001597168">
    <property type="component" value="Unassembled WGS sequence"/>
</dbReference>
<keyword evidence="6" id="KW-1185">Reference proteome</keyword>
<dbReference type="InterPro" id="IPR051822">
    <property type="entry name" value="Glycosyl_Hydrolase_84"/>
</dbReference>
<dbReference type="SUPFAM" id="SSF55545">
    <property type="entry name" value="beta-N-acetylhexosaminidase-like domain"/>
    <property type="match status" value="1"/>
</dbReference>
<dbReference type="PANTHER" id="PTHR13170:SF16">
    <property type="entry name" value="PROTEIN O-GLCNACASE"/>
    <property type="match status" value="1"/>
</dbReference>
<comment type="caution">
    <text evidence="5">The sequence shown here is derived from an EMBL/GenBank/DDBJ whole genome shotgun (WGS) entry which is preliminary data.</text>
</comment>
<proteinExistence type="inferred from homology"/>
<dbReference type="Gene3D" id="3.30.379.10">
    <property type="entry name" value="Chitobiase/beta-hexosaminidase domain 2-like"/>
    <property type="match status" value="1"/>
</dbReference>
<dbReference type="Gene3D" id="1.20.58.460">
    <property type="entry name" value="Hyaluronidase post-catalytic domain-like"/>
    <property type="match status" value="1"/>
</dbReference>
<feature type="domain" description="GH84" evidence="4">
    <location>
        <begin position="162"/>
        <end position="445"/>
    </location>
</feature>
<dbReference type="InterPro" id="IPR029018">
    <property type="entry name" value="Hex-like_dom2"/>
</dbReference>
<dbReference type="Gene3D" id="3.20.20.80">
    <property type="entry name" value="Glycosidases"/>
    <property type="match status" value="1"/>
</dbReference>
<reference evidence="6" key="1">
    <citation type="journal article" date="2019" name="Int. J. Syst. Evol. Microbiol.">
        <title>The Global Catalogue of Microorganisms (GCM) 10K type strain sequencing project: providing services to taxonomists for standard genome sequencing and annotation.</title>
        <authorList>
            <consortium name="The Broad Institute Genomics Platform"/>
            <consortium name="The Broad Institute Genome Sequencing Center for Infectious Disease"/>
            <person name="Wu L."/>
            <person name="Ma J."/>
        </authorList>
    </citation>
    <scope>NUCLEOTIDE SEQUENCE [LARGE SCALE GENOMIC DNA]</scope>
    <source>
        <strain evidence="6">CCUG 60214</strain>
    </source>
</reference>
<evidence type="ECO:0000313" key="6">
    <source>
        <dbReference type="Proteomes" id="UP001597168"/>
    </source>
</evidence>
<evidence type="ECO:0000256" key="1">
    <source>
        <dbReference type="ARBA" id="ARBA00022801"/>
    </source>
</evidence>